<dbReference type="STRING" id="479434.Sthe_2634"/>
<dbReference type="HOGENOM" id="CLU_084115_2_0_0"/>
<evidence type="ECO:0000256" key="3">
    <source>
        <dbReference type="SAM" id="MobiDB-lite"/>
    </source>
</evidence>
<dbReference type="Pfam" id="PF00127">
    <property type="entry name" value="Copper-bind"/>
    <property type="match status" value="1"/>
</dbReference>
<dbReference type="InterPro" id="IPR000923">
    <property type="entry name" value="BlueCu_1"/>
</dbReference>
<dbReference type="EMBL" id="CP001824">
    <property type="protein sequence ID" value="ACZ40048.1"/>
    <property type="molecule type" value="Genomic_DNA"/>
</dbReference>
<dbReference type="PANTHER" id="PTHR36507">
    <property type="entry name" value="BLL1555 PROTEIN"/>
    <property type="match status" value="1"/>
</dbReference>
<dbReference type="CDD" id="cd13921">
    <property type="entry name" value="Amicyanin"/>
    <property type="match status" value="1"/>
</dbReference>
<organism evidence="6 7">
    <name type="scientific">Sphaerobacter thermophilus (strain ATCC 49802 / DSM 20745 / KCCM 41009 / NCIMB 13125 / S 6022)</name>
    <dbReference type="NCBI Taxonomy" id="479434"/>
    <lineage>
        <taxon>Bacteria</taxon>
        <taxon>Pseudomonadati</taxon>
        <taxon>Thermomicrobiota</taxon>
        <taxon>Thermomicrobia</taxon>
        <taxon>Sphaerobacterales</taxon>
        <taxon>Sphaerobacterineae</taxon>
        <taxon>Sphaerobacteraceae</taxon>
        <taxon>Sphaerobacter</taxon>
    </lineage>
</organism>
<feature type="domain" description="Blue (type 1) copper" evidence="5">
    <location>
        <begin position="91"/>
        <end position="170"/>
    </location>
</feature>
<evidence type="ECO:0000256" key="4">
    <source>
        <dbReference type="SAM" id="SignalP"/>
    </source>
</evidence>
<dbReference type="InParanoid" id="D1C8A5"/>
<sequence>MSRGLENLRLTRRGVFGLLLVPISVSLAACGGGAAGDTSAAGETTTPTVPPTATSEPTATQAPTATSAPTEDTTSAATPAPEPPEAASDVVAVQIVDFAFDPPNITIPAGTTVEWTNVGPTPHNVVSQEGIWESPIMEAGATYRFTFEEPGMYSYWCTLHPTMLGSVTVQ</sequence>
<gene>
    <name evidence="6" type="ordered locus">Sthe_2634</name>
</gene>
<dbReference type="Proteomes" id="UP000002027">
    <property type="component" value="Chromosome 2"/>
</dbReference>
<dbReference type="SUPFAM" id="SSF49503">
    <property type="entry name" value="Cupredoxins"/>
    <property type="match status" value="1"/>
</dbReference>
<protein>
    <submittedName>
        <fullName evidence="6">Blue (Type 1) copper domain protein</fullName>
    </submittedName>
</protein>
<feature type="compositionally biased region" description="Low complexity" evidence="3">
    <location>
        <begin position="36"/>
        <end position="86"/>
    </location>
</feature>
<evidence type="ECO:0000256" key="1">
    <source>
        <dbReference type="ARBA" id="ARBA00022723"/>
    </source>
</evidence>
<dbReference type="RefSeq" id="WP_012873086.1">
    <property type="nucleotide sequence ID" value="NC_013524.1"/>
</dbReference>
<dbReference type="OrthoDB" id="162414at2"/>
<keyword evidence="4" id="KW-0732">Signal</keyword>
<evidence type="ECO:0000313" key="7">
    <source>
        <dbReference type="Proteomes" id="UP000002027"/>
    </source>
</evidence>
<keyword evidence="1" id="KW-0479">Metal-binding</keyword>
<feature type="signal peptide" evidence="4">
    <location>
        <begin position="1"/>
        <end position="28"/>
    </location>
</feature>
<keyword evidence="2" id="KW-0186">Copper</keyword>
<dbReference type="PROSITE" id="PS51257">
    <property type="entry name" value="PROKAR_LIPOPROTEIN"/>
    <property type="match status" value="1"/>
</dbReference>
<proteinExistence type="predicted"/>
<reference evidence="7" key="1">
    <citation type="submission" date="2009-11" db="EMBL/GenBank/DDBJ databases">
        <title>The complete chromosome 2 of Sphaerobacter thermophilus DSM 20745.</title>
        <authorList>
            <person name="Lucas S."/>
            <person name="Copeland A."/>
            <person name="Lapidus A."/>
            <person name="Glavina del Rio T."/>
            <person name="Dalin E."/>
            <person name="Tice H."/>
            <person name="Bruce D."/>
            <person name="Goodwin L."/>
            <person name="Pitluck S."/>
            <person name="Kyrpides N."/>
            <person name="Mavromatis K."/>
            <person name="Ivanova N."/>
            <person name="Mikhailova N."/>
            <person name="LaButti K.M."/>
            <person name="Clum A."/>
            <person name="Sun H.I."/>
            <person name="Brettin T."/>
            <person name="Detter J.C."/>
            <person name="Han C."/>
            <person name="Larimer F."/>
            <person name="Land M."/>
            <person name="Hauser L."/>
            <person name="Markowitz V."/>
            <person name="Cheng J.F."/>
            <person name="Hugenholtz P."/>
            <person name="Woyke T."/>
            <person name="Wu D."/>
            <person name="Steenblock K."/>
            <person name="Schneider S."/>
            <person name="Pukall R."/>
            <person name="Goeker M."/>
            <person name="Klenk H.P."/>
            <person name="Eisen J.A."/>
        </authorList>
    </citation>
    <scope>NUCLEOTIDE SEQUENCE [LARGE SCALE GENOMIC DNA]</scope>
    <source>
        <strain evidence="7">ATCC 49802 / DSM 20745 / S 6022</strain>
    </source>
</reference>
<evidence type="ECO:0000259" key="5">
    <source>
        <dbReference type="Pfam" id="PF00127"/>
    </source>
</evidence>
<feature type="chain" id="PRO_5003021503" evidence="4">
    <location>
        <begin position="29"/>
        <end position="170"/>
    </location>
</feature>
<dbReference type="Gene3D" id="2.60.40.420">
    <property type="entry name" value="Cupredoxins - blue copper proteins"/>
    <property type="match status" value="1"/>
</dbReference>
<evidence type="ECO:0000313" key="6">
    <source>
        <dbReference type="EMBL" id="ACZ40048.1"/>
    </source>
</evidence>
<reference evidence="6 7" key="2">
    <citation type="journal article" date="2010" name="Stand. Genomic Sci.">
        <title>Complete genome sequence of Desulfohalobium retbaense type strain (HR(100)).</title>
        <authorList>
            <person name="Spring S."/>
            <person name="Nolan M."/>
            <person name="Lapidus A."/>
            <person name="Glavina Del Rio T."/>
            <person name="Copeland A."/>
            <person name="Tice H."/>
            <person name="Cheng J.F."/>
            <person name="Lucas S."/>
            <person name="Land M."/>
            <person name="Chen F."/>
            <person name="Bruce D."/>
            <person name="Goodwin L."/>
            <person name="Pitluck S."/>
            <person name="Ivanova N."/>
            <person name="Mavromatis K."/>
            <person name="Mikhailova N."/>
            <person name="Pati A."/>
            <person name="Chen A."/>
            <person name="Palaniappan K."/>
            <person name="Hauser L."/>
            <person name="Chang Y.J."/>
            <person name="Jeffries C.D."/>
            <person name="Munk C."/>
            <person name="Kiss H."/>
            <person name="Chain P."/>
            <person name="Han C."/>
            <person name="Brettin T."/>
            <person name="Detter J.C."/>
            <person name="Schuler E."/>
            <person name="Goker M."/>
            <person name="Rohde M."/>
            <person name="Bristow J."/>
            <person name="Eisen J.A."/>
            <person name="Markowitz V."/>
            <person name="Hugenholtz P."/>
            <person name="Kyrpides N.C."/>
            <person name="Klenk H.P."/>
        </authorList>
    </citation>
    <scope>NUCLEOTIDE SEQUENCE [LARGE SCALE GENOMIC DNA]</scope>
    <source>
        <strain evidence="7">ATCC 49802 / DSM 20745 / S 6022</strain>
    </source>
</reference>
<dbReference type="InterPro" id="IPR052721">
    <property type="entry name" value="ET_Amicyanin"/>
</dbReference>
<name>D1C8A5_SPHTD</name>
<accession>D1C8A5</accession>
<dbReference type="KEGG" id="sti:Sthe_2634"/>
<evidence type="ECO:0000256" key="2">
    <source>
        <dbReference type="ARBA" id="ARBA00023008"/>
    </source>
</evidence>
<dbReference type="GO" id="GO:0005507">
    <property type="term" value="F:copper ion binding"/>
    <property type="evidence" value="ECO:0007669"/>
    <property type="project" value="InterPro"/>
</dbReference>
<dbReference type="InterPro" id="IPR008972">
    <property type="entry name" value="Cupredoxin"/>
</dbReference>
<dbReference type="PANTHER" id="PTHR36507:SF1">
    <property type="entry name" value="BLL1555 PROTEIN"/>
    <property type="match status" value="1"/>
</dbReference>
<feature type="region of interest" description="Disordered" evidence="3">
    <location>
        <begin position="33"/>
        <end position="86"/>
    </location>
</feature>
<dbReference type="InterPro" id="IPR035668">
    <property type="entry name" value="Amicyanin"/>
</dbReference>
<dbReference type="eggNOG" id="COG3794">
    <property type="taxonomic scope" value="Bacteria"/>
</dbReference>
<dbReference type="AlphaFoldDB" id="D1C8A5"/>
<dbReference type="GO" id="GO:0009055">
    <property type="term" value="F:electron transfer activity"/>
    <property type="evidence" value="ECO:0007669"/>
    <property type="project" value="InterPro"/>
</dbReference>
<keyword evidence="7" id="KW-1185">Reference proteome</keyword>